<evidence type="ECO:0000256" key="2">
    <source>
        <dbReference type="ARBA" id="ARBA00023015"/>
    </source>
</evidence>
<sequence length="308" mass="34075">MQDISAIPVFTCVVEEGSFSKAAGKLGITKSAVSKRISGLEGQLGVKLLQRSTRKLSLTEAGARYLEHAVQALNAAQDAQNAAMELQATPQGTLRLSVPMSFGRLHIAPIIPQFLKQYPNVKIHMDMSDQTRDVIAEGFDVALSAGDLPDSSLIARKLAPLHSVLCASEDYIARHGMPKSPQDLIQHNCILFTYHTGVPEWVFIRNGEEDRVRIEGNYQVNNSEALHEALLQGLGIGRLPTFVAGPDIQSGKLVPILSDYEMPHKAIYAVFPEKRYLPEKVRVFIDFMVTNLGGNIPHWDRWRHGDET</sequence>
<organism evidence="6 7">
    <name type="scientific">Kordiimonas lacus</name>
    <dbReference type="NCBI Taxonomy" id="637679"/>
    <lineage>
        <taxon>Bacteria</taxon>
        <taxon>Pseudomonadati</taxon>
        <taxon>Pseudomonadota</taxon>
        <taxon>Alphaproteobacteria</taxon>
        <taxon>Kordiimonadales</taxon>
        <taxon>Kordiimonadaceae</taxon>
        <taxon>Kordiimonas</taxon>
    </lineage>
</organism>
<dbReference type="InterPro" id="IPR036388">
    <property type="entry name" value="WH-like_DNA-bd_sf"/>
</dbReference>
<keyword evidence="7" id="KW-1185">Reference proteome</keyword>
<dbReference type="PROSITE" id="PS50931">
    <property type="entry name" value="HTH_LYSR"/>
    <property type="match status" value="1"/>
</dbReference>
<accession>A0A1G7DG56</accession>
<dbReference type="OrthoDB" id="9786526at2"/>
<dbReference type="AlphaFoldDB" id="A0A1G7DG56"/>
<dbReference type="GO" id="GO:0003700">
    <property type="term" value="F:DNA-binding transcription factor activity"/>
    <property type="evidence" value="ECO:0007669"/>
    <property type="project" value="InterPro"/>
</dbReference>
<dbReference type="GO" id="GO:0006351">
    <property type="term" value="P:DNA-templated transcription"/>
    <property type="evidence" value="ECO:0007669"/>
    <property type="project" value="TreeGrafter"/>
</dbReference>
<dbReference type="InterPro" id="IPR058163">
    <property type="entry name" value="LysR-type_TF_proteobact-type"/>
</dbReference>
<evidence type="ECO:0000313" key="7">
    <source>
        <dbReference type="Proteomes" id="UP000183685"/>
    </source>
</evidence>
<name>A0A1G7DG56_9PROT</name>
<keyword evidence="4" id="KW-0804">Transcription</keyword>
<comment type="similarity">
    <text evidence="1">Belongs to the LysR transcriptional regulatory family.</text>
</comment>
<dbReference type="STRING" id="637679.GCA_001550055_02226"/>
<dbReference type="Proteomes" id="UP000183685">
    <property type="component" value="Unassembled WGS sequence"/>
</dbReference>
<dbReference type="Pfam" id="PF03466">
    <property type="entry name" value="LysR_substrate"/>
    <property type="match status" value="1"/>
</dbReference>
<protein>
    <submittedName>
        <fullName evidence="6">DNA-binding transcriptional regulator, LysR family</fullName>
    </submittedName>
</protein>
<evidence type="ECO:0000259" key="5">
    <source>
        <dbReference type="PROSITE" id="PS50931"/>
    </source>
</evidence>
<dbReference type="PRINTS" id="PR00039">
    <property type="entry name" value="HTHLYSR"/>
</dbReference>
<dbReference type="RefSeq" id="WP_068304991.1">
    <property type="nucleotide sequence ID" value="NZ_FNAK01000007.1"/>
</dbReference>
<dbReference type="FunFam" id="3.40.190.290:FF:000001">
    <property type="entry name" value="Transcriptional regulator, LysR family"/>
    <property type="match status" value="1"/>
</dbReference>
<dbReference type="InterPro" id="IPR005119">
    <property type="entry name" value="LysR_subst-bd"/>
</dbReference>
<keyword evidence="2" id="KW-0805">Transcription regulation</keyword>
<gene>
    <name evidence="6" type="ORF">SAMN04488071_3079</name>
</gene>
<keyword evidence="3 6" id="KW-0238">DNA-binding</keyword>
<dbReference type="SUPFAM" id="SSF53850">
    <property type="entry name" value="Periplasmic binding protein-like II"/>
    <property type="match status" value="1"/>
</dbReference>
<evidence type="ECO:0000256" key="1">
    <source>
        <dbReference type="ARBA" id="ARBA00009437"/>
    </source>
</evidence>
<evidence type="ECO:0000313" key="6">
    <source>
        <dbReference type="EMBL" id="SDE49990.1"/>
    </source>
</evidence>
<dbReference type="Gene3D" id="3.40.190.290">
    <property type="match status" value="1"/>
</dbReference>
<evidence type="ECO:0000256" key="3">
    <source>
        <dbReference type="ARBA" id="ARBA00023125"/>
    </source>
</evidence>
<dbReference type="CDD" id="cd08422">
    <property type="entry name" value="PBP2_CrgA_like"/>
    <property type="match status" value="1"/>
</dbReference>
<dbReference type="SUPFAM" id="SSF46785">
    <property type="entry name" value="Winged helix' DNA-binding domain"/>
    <property type="match status" value="1"/>
</dbReference>
<dbReference type="Gene3D" id="1.10.10.10">
    <property type="entry name" value="Winged helix-like DNA-binding domain superfamily/Winged helix DNA-binding domain"/>
    <property type="match status" value="1"/>
</dbReference>
<dbReference type="InterPro" id="IPR000847">
    <property type="entry name" value="LysR_HTH_N"/>
</dbReference>
<dbReference type="Pfam" id="PF00126">
    <property type="entry name" value="HTH_1"/>
    <property type="match status" value="1"/>
</dbReference>
<evidence type="ECO:0000256" key="4">
    <source>
        <dbReference type="ARBA" id="ARBA00023163"/>
    </source>
</evidence>
<dbReference type="PANTHER" id="PTHR30537">
    <property type="entry name" value="HTH-TYPE TRANSCRIPTIONAL REGULATOR"/>
    <property type="match status" value="1"/>
</dbReference>
<dbReference type="PANTHER" id="PTHR30537:SF5">
    <property type="entry name" value="HTH-TYPE TRANSCRIPTIONAL ACTIVATOR TTDR-RELATED"/>
    <property type="match status" value="1"/>
</dbReference>
<dbReference type="InterPro" id="IPR036390">
    <property type="entry name" value="WH_DNA-bd_sf"/>
</dbReference>
<dbReference type="FunFam" id="1.10.10.10:FF:000001">
    <property type="entry name" value="LysR family transcriptional regulator"/>
    <property type="match status" value="1"/>
</dbReference>
<feature type="domain" description="HTH lysR-type" evidence="5">
    <location>
        <begin position="1"/>
        <end position="59"/>
    </location>
</feature>
<reference evidence="6 7" key="1">
    <citation type="submission" date="2016-10" db="EMBL/GenBank/DDBJ databases">
        <authorList>
            <person name="de Groot N.N."/>
        </authorList>
    </citation>
    <scope>NUCLEOTIDE SEQUENCE [LARGE SCALE GENOMIC DNA]</scope>
    <source>
        <strain evidence="6 7">CGMCC 1.9109</strain>
    </source>
</reference>
<proteinExistence type="inferred from homology"/>
<dbReference type="GO" id="GO:0043565">
    <property type="term" value="F:sequence-specific DNA binding"/>
    <property type="evidence" value="ECO:0007669"/>
    <property type="project" value="TreeGrafter"/>
</dbReference>
<dbReference type="EMBL" id="FNAK01000007">
    <property type="protein sequence ID" value="SDE49990.1"/>
    <property type="molecule type" value="Genomic_DNA"/>
</dbReference>